<evidence type="ECO:0000256" key="2">
    <source>
        <dbReference type="ARBA" id="ARBA00008814"/>
    </source>
</evidence>
<dbReference type="EMBL" id="CP079216">
    <property type="protein sequence ID" value="QXT63255.1"/>
    <property type="molecule type" value="Genomic_DNA"/>
</dbReference>
<evidence type="ECO:0000259" key="6">
    <source>
        <dbReference type="Pfam" id="PF01497"/>
    </source>
</evidence>
<evidence type="ECO:0000313" key="7">
    <source>
        <dbReference type="EMBL" id="QXT63255.1"/>
    </source>
</evidence>
<dbReference type="PANTHER" id="PTHR30532:SF24">
    <property type="entry name" value="FERRIC ENTEROBACTIN-BINDING PERIPLASMIC PROTEIN FEPB"/>
    <property type="match status" value="1"/>
</dbReference>
<evidence type="ECO:0000256" key="3">
    <source>
        <dbReference type="ARBA" id="ARBA00022448"/>
    </source>
</evidence>
<gene>
    <name evidence="7" type="ORF">KDB89_01855</name>
</gene>
<feature type="chain" id="PRO_5047467537" evidence="5">
    <location>
        <begin position="32"/>
        <end position="341"/>
    </location>
</feature>
<dbReference type="PANTHER" id="PTHR30532">
    <property type="entry name" value="IRON III DICITRATE-BINDING PERIPLASMIC PROTEIN"/>
    <property type="match status" value="1"/>
</dbReference>
<sequence length="341" mass="36341">MTRISKVGRLAGILALTAAFTLGACSSTDTATDDTSAAASSSASGPWTYTDDTGKTVELDAQPTNIAAFADYAAGLLSYGVTPTAIFGRMDVATDERFSEYDISNTAIVGNSYGEIDLEALAASDPDIIVTGIYPTDREGTLDLEGPLYAFADREQQDQLEKIAPIVAIEIGGSGADVTQSFNKLASALGASEDRINEAKTEYDAAVTALTETAGASDLEVTQMYADASGIYLVKPADEPETAHYTELGVNYTNLNPDGDYYWDIYTWENAADMMTGDVLLLSEEGMQADELAEQATFADHPALKAGQTHEWGVAAFDYHSQAEQMTKLTDILKESKKVTS</sequence>
<dbReference type="RefSeq" id="WP_219082972.1">
    <property type="nucleotide sequence ID" value="NZ_CP079216.1"/>
</dbReference>
<evidence type="ECO:0000256" key="1">
    <source>
        <dbReference type="ARBA" id="ARBA00004196"/>
    </source>
</evidence>
<evidence type="ECO:0000256" key="4">
    <source>
        <dbReference type="ARBA" id="ARBA00022729"/>
    </source>
</evidence>
<protein>
    <submittedName>
        <fullName evidence="7">ABC transporter substrate-binding protein</fullName>
    </submittedName>
</protein>
<feature type="signal peptide" evidence="5">
    <location>
        <begin position="1"/>
        <end position="31"/>
    </location>
</feature>
<dbReference type="Pfam" id="PF01497">
    <property type="entry name" value="Peripla_BP_2"/>
    <property type="match status" value="1"/>
</dbReference>
<dbReference type="PROSITE" id="PS51257">
    <property type="entry name" value="PROKAR_LIPOPROTEIN"/>
    <property type="match status" value="1"/>
</dbReference>
<proteinExistence type="inferred from homology"/>
<dbReference type="InterPro" id="IPR051313">
    <property type="entry name" value="Bact_iron-sidero_bind"/>
</dbReference>
<keyword evidence="4 5" id="KW-0732">Signal</keyword>
<keyword evidence="3" id="KW-0813">Transport</keyword>
<feature type="domain" description="Fe/B12 periplasmic-binding" evidence="6">
    <location>
        <begin position="103"/>
        <end position="309"/>
    </location>
</feature>
<comment type="similarity">
    <text evidence="2">Belongs to the bacterial solute-binding protein 8 family.</text>
</comment>
<keyword evidence="8" id="KW-1185">Reference proteome</keyword>
<evidence type="ECO:0000313" key="8">
    <source>
        <dbReference type="Proteomes" id="UP000824504"/>
    </source>
</evidence>
<comment type="subcellular location">
    <subcellularLocation>
        <location evidence="1">Cell envelope</location>
    </subcellularLocation>
</comment>
<accession>A0ABX8SLG6</accession>
<evidence type="ECO:0000256" key="5">
    <source>
        <dbReference type="SAM" id="SignalP"/>
    </source>
</evidence>
<dbReference type="InterPro" id="IPR002491">
    <property type="entry name" value="ABC_transptr_periplasmic_BD"/>
</dbReference>
<name>A0ABX8SLG6_9ACTN</name>
<reference evidence="7 8" key="1">
    <citation type="submission" date="2021-07" db="EMBL/GenBank/DDBJ databases">
        <title>complete genome sequencing of Tessaracoccus sp.J1M15.</title>
        <authorList>
            <person name="Bae J.-W."/>
            <person name="Kim D.-y."/>
        </authorList>
    </citation>
    <scope>NUCLEOTIDE SEQUENCE [LARGE SCALE GENOMIC DNA]</scope>
    <source>
        <strain evidence="7 8">J1M15</strain>
    </source>
</reference>
<organism evidence="7 8">
    <name type="scientific">Tessaracoccus palaemonis</name>
    <dbReference type="NCBI Taxonomy" id="2829499"/>
    <lineage>
        <taxon>Bacteria</taxon>
        <taxon>Bacillati</taxon>
        <taxon>Actinomycetota</taxon>
        <taxon>Actinomycetes</taxon>
        <taxon>Propionibacteriales</taxon>
        <taxon>Propionibacteriaceae</taxon>
        <taxon>Tessaracoccus</taxon>
    </lineage>
</organism>
<dbReference type="Proteomes" id="UP000824504">
    <property type="component" value="Chromosome"/>
</dbReference>